<dbReference type="InterPro" id="IPR020846">
    <property type="entry name" value="MFS_dom"/>
</dbReference>
<name>A0A2J6Q9P3_9HELO</name>
<evidence type="ECO:0000259" key="7">
    <source>
        <dbReference type="PROSITE" id="PS50850"/>
    </source>
</evidence>
<protein>
    <submittedName>
        <fullName evidence="8">MFS general substrate transporter</fullName>
    </submittedName>
</protein>
<dbReference type="CDD" id="cd17502">
    <property type="entry name" value="MFS_Azr1_MDR_like"/>
    <property type="match status" value="1"/>
</dbReference>
<dbReference type="Gene3D" id="1.20.1250.20">
    <property type="entry name" value="MFS general substrate transporter like domains"/>
    <property type="match status" value="1"/>
</dbReference>
<evidence type="ECO:0000256" key="4">
    <source>
        <dbReference type="ARBA" id="ARBA00023136"/>
    </source>
</evidence>
<feature type="transmembrane region" description="Helical" evidence="6">
    <location>
        <begin position="417"/>
        <end position="438"/>
    </location>
</feature>
<gene>
    <name evidence="8" type="ORF">NA56DRAFT_644548</name>
</gene>
<feature type="compositionally biased region" description="Basic and acidic residues" evidence="5">
    <location>
        <begin position="34"/>
        <end position="56"/>
    </location>
</feature>
<comment type="subcellular location">
    <subcellularLocation>
        <location evidence="1">Membrane</location>
        <topology evidence="1">Multi-pass membrane protein</topology>
    </subcellularLocation>
</comment>
<dbReference type="OrthoDB" id="10021397at2759"/>
<feature type="domain" description="Major facilitator superfamily (MFS) profile" evidence="7">
    <location>
        <begin position="155"/>
        <end position="609"/>
    </location>
</feature>
<feature type="region of interest" description="Disordered" evidence="5">
    <location>
        <begin position="1"/>
        <end position="68"/>
    </location>
</feature>
<feature type="transmembrane region" description="Helical" evidence="6">
    <location>
        <begin position="308"/>
        <end position="328"/>
    </location>
</feature>
<dbReference type="PRINTS" id="PR01036">
    <property type="entry name" value="TCRTETB"/>
</dbReference>
<reference evidence="8 9" key="1">
    <citation type="submission" date="2016-05" db="EMBL/GenBank/DDBJ databases">
        <title>A degradative enzymes factory behind the ericoid mycorrhizal symbiosis.</title>
        <authorList>
            <consortium name="DOE Joint Genome Institute"/>
            <person name="Martino E."/>
            <person name="Morin E."/>
            <person name="Grelet G."/>
            <person name="Kuo A."/>
            <person name="Kohler A."/>
            <person name="Daghino S."/>
            <person name="Barry K."/>
            <person name="Choi C."/>
            <person name="Cichocki N."/>
            <person name="Clum A."/>
            <person name="Copeland A."/>
            <person name="Hainaut M."/>
            <person name="Haridas S."/>
            <person name="Labutti K."/>
            <person name="Lindquist E."/>
            <person name="Lipzen A."/>
            <person name="Khouja H.-R."/>
            <person name="Murat C."/>
            <person name="Ohm R."/>
            <person name="Olson A."/>
            <person name="Spatafora J."/>
            <person name="Veneault-Fourrey C."/>
            <person name="Henrissat B."/>
            <person name="Grigoriev I."/>
            <person name="Martin F."/>
            <person name="Perotto S."/>
        </authorList>
    </citation>
    <scope>NUCLEOTIDE SEQUENCE [LARGE SCALE GENOMIC DNA]</scope>
    <source>
        <strain evidence="8 9">UAMH 7357</strain>
    </source>
</reference>
<evidence type="ECO:0000313" key="9">
    <source>
        <dbReference type="Proteomes" id="UP000235672"/>
    </source>
</evidence>
<feature type="transmembrane region" description="Helical" evidence="6">
    <location>
        <begin position="484"/>
        <end position="502"/>
    </location>
</feature>
<evidence type="ECO:0000256" key="2">
    <source>
        <dbReference type="ARBA" id="ARBA00022692"/>
    </source>
</evidence>
<feature type="transmembrane region" description="Helical" evidence="6">
    <location>
        <begin position="245"/>
        <end position="270"/>
    </location>
</feature>
<dbReference type="PANTHER" id="PTHR23501:SF198">
    <property type="entry name" value="AZOLE RESISTANCE PROTEIN 1-RELATED"/>
    <property type="match status" value="1"/>
</dbReference>
<keyword evidence="2 6" id="KW-0812">Transmembrane</keyword>
<feature type="transmembrane region" description="Helical" evidence="6">
    <location>
        <begin position="219"/>
        <end position="239"/>
    </location>
</feature>
<dbReference type="InterPro" id="IPR036259">
    <property type="entry name" value="MFS_trans_sf"/>
</dbReference>
<dbReference type="Gene3D" id="1.20.1720.10">
    <property type="entry name" value="Multidrug resistance protein D"/>
    <property type="match status" value="1"/>
</dbReference>
<accession>A0A2J6Q9P3</accession>
<feature type="compositionally biased region" description="Low complexity" evidence="5">
    <location>
        <begin position="1"/>
        <end position="14"/>
    </location>
</feature>
<sequence length="652" mass="68942">MASHSSPSEPSATPTEPPVAPSTTAESEPATPVNDEKHIPTSSVDDEKRHSIEKRPSLPHHASSPFPVEAPVLGAAGIVLESEEKANAAATAFKDHQSPPTQHELGEKGQEAVAENGGATTSAGTTAEAELTQEESEAEADNEIVFPGTTQLALLTFGLCIATFTVALDNTIIATAIPKITSVFDSLDDVGWYGSSYLLTTTALQPSFGRIYTYFNVKYVYLFALVLFELGSVICAAAKNSVMLIVGRAVAGAGASALFSGAMTIVGFSVPLKRRPIYMASISSMFGIASVVGPLLGGVFTDRLTWRWCFWINLPFGAIAIGTVAFYFKSPKRKSSGLTTKQKILEIDLLGAVFLICAIVCLLLALQWGGSKYPWHDSKVWGCLLGFGLLIAIFIAQQFRRGERATIPPRIFGQRTVLFACLYSAFMSMGLYAHIFYLPFYFQAVKGTTAEGSGIRTIPYLASIIISSIIVGGGITVLGWYKPFMIVGGAIFVVGCGLIYTLEISSGAGKWVGYQLISGFGAGGGVQIPFIAVQVVLSAKDMPTGNAIAIFFNSLGGAIAISAAQNIFTNGLTSNLPKTAPDVDPKVVISAGATYLRRVITAAQLPGVLMAYMDGLKQAFIISIACGGIATICACFVEWKSVKGKKLAPVAA</sequence>
<feature type="compositionally biased region" description="Acidic residues" evidence="5">
    <location>
        <begin position="131"/>
        <end position="140"/>
    </location>
</feature>
<dbReference type="SUPFAM" id="SSF103473">
    <property type="entry name" value="MFS general substrate transporter"/>
    <property type="match status" value="1"/>
</dbReference>
<keyword evidence="4 6" id="KW-0472">Membrane</keyword>
<keyword evidence="3 6" id="KW-1133">Transmembrane helix</keyword>
<feature type="transmembrane region" description="Helical" evidence="6">
    <location>
        <begin position="458"/>
        <end position="477"/>
    </location>
</feature>
<evidence type="ECO:0000256" key="6">
    <source>
        <dbReference type="SAM" id="Phobius"/>
    </source>
</evidence>
<feature type="transmembrane region" description="Helical" evidence="6">
    <location>
        <begin position="549"/>
        <end position="568"/>
    </location>
</feature>
<dbReference type="EMBL" id="KZ613476">
    <property type="protein sequence ID" value="PMD22964.1"/>
    <property type="molecule type" value="Genomic_DNA"/>
</dbReference>
<keyword evidence="9" id="KW-1185">Reference proteome</keyword>
<dbReference type="PROSITE" id="PS50850">
    <property type="entry name" value="MFS"/>
    <property type="match status" value="1"/>
</dbReference>
<dbReference type="Pfam" id="PF07690">
    <property type="entry name" value="MFS_1"/>
    <property type="match status" value="1"/>
</dbReference>
<dbReference type="AlphaFoldDB" id="A0A2J6Q9P3"/>
<feature type="transmembrane region" description="Helical" evidence="6">
    <location>
        <begin position="277"/>
        <end position="296"/>
    </location>
</feature>
<proteinExistence type="predicted"/>
<feature type="transmembrane region" description="Helical" evidence="6">
    <location>
        <begin position="349"/>
        <end position="366"/>
    </location>
</feature>
<feature type="transmembrane region" description="Helical" evidence="6">
    <location>
        <begin position="378"/>
        <end position="396"/>
    </location>
</feature>
<feature type="transmembrane region" description="Helical" evidence="6">
    <location>
        <begin position="514"/>
        <end position="537"/>
    </location>
</feature>
<dbReference type="PANTHER" id="PTHR23501">
    <property type="entry name" value="MAJOR FACILITATOR SUPERFAMILY"/>
    <property type="match status" value="1"/>
</dbReference>
<evidence type="ECO:0000256" key="3">
    <source>
        <dbReference type="ARBA" id="ARBA00022989"/>
    </source>
</evidence>
<dbReference type="FunFam" id="1.20.1250.20:FF:000196">
    <property type="entry name" value="MFS toxin efflux pump (AflT)"/>
    <property type="match status" value="1"/>
</dbReference>
<dbReference type="GO" id="GO:0022857">
    <property type="term" value="F:transmembrane transporter activity"/>
    <property type="evidence" value="ECO:0007669"/>
    <property type="project" value="InterPro"/>
</dbReference>
<dbReference type="Proteomes" id="UP000235672">
    <property type="component" value="Unassembled WGS sequence"/>
</dbReference>
<dbReference type="GO" id="GO:0005886">
    <property type="term" value="C:plasma membrane"/>
    <property type="evidence" value="ECO:0007669"/>
    <property type="project" value="TreeGrafter"/>
</dbReference>
<feature type="compositionally biased region" description="Low complexity" evidence="5">
    <location>
        <begin position="114"/>
        <end position="130"/>
    </location>
</feature>
<evidence type="ECO:0000313" key="8">
    <source>
        <dbReference type="EMBL" id="PMD22964.1"/>
    </source>
</evidence>
<dbReference type="FunFam" id="1.20.1720.10:FF:000012">
    <property type="entry name" value="MFS toxin efflux pump (AflT)"/>
    <property type="match status" value="1"/>
</dbReference>
<organism evidence="8 9">
    <name type="scientific">Hyaloscypha hepaticicola</name>
    <dbReference type="NCBI Taxonomy" id="2082293"/>
    <lineage>
        <taxon>Eukaryota</taxon>
        <taxon>Fungi</taxon>
        <taxon>Dikarya</taxon>
        <taxon>Ascomycota</taxon>
        <taxon>Pezizomycotina</taxon>
        <taxon>Leotiomycetes</taxon>
        <taxon>Helotiales</taxon>
        <taxon>Hyaloscyphaceae</taxon>
        <taxon>Hyaloscypha</taxon>
    </lineage>
</organism>
<evidence type="ECO:0000256" key="5">
    <source>
        <dbReference type="SAM" id="MobiDB-lite"/>
    </source>
</evidence>
<evidence type="ECO:0000256" key="1">
    <source>
        <dbReference type="ARBA" id="ARBA00004141"/>
    </source>
</evidence>
<feature type="transmembrane region" description="Helical" evidence="6">
    <location>
        <begin position="619"/>
        <end position="637"/>
    </location>
</feature>
<feature type="region of interest" description="Disordered" evidence="5">
    <location>
        <begin position="87"/>
        <end position="140"/>
    </location>
</feature>
<dbReference type="InterPro" id="IPR011701">
    <property type="entry name" value="MFS"/>
</dbReference>